<sequence>MSTEPDTPLDPEEDRDPEVSDGEQPQAMRLFNEPDEADVRLDPDHPAFDRVQEGKDVDEEYEREYNRRYVKQHGDHHGHHPIEGPKDTGERAAPPRADPEE</sequence>
<protein>
    <submittedName>
        <fullName evidence="2">Uncharacterized protein</fullName>
    </submittedName>
</protein>
<feature type="compositionally biased region" description="Acidic residues" evidence="1">
    <location>
        <begin position="7"/>
        <end position="21"/>
    </location>
</feature>
<keyword evidence="3" id="KW-1185">Reference proteome</keyword>
<dbReference type="EMBL" id="MQWD01000001">
    <property type="protein sequence ID" value="PAP77659.1"/>
    <property type="molecule type" value="Genomic_DNA"/>
</dbReference>
<feature type="compositionally biased region" description="Basic and acidic residues" evidence="1">
    <location>
        <begin position="37"/>
        <end position="55"/>
    </location>
</feature>
<dbReference type="RefSeq" id="WP_095511328.1">
    <property type="nucleotide sequence ID" value="NZ_MQWD01000001.1"/>
</dbReference>
<dbReference type="Proteomes" id="UP000216339">
    <property type="component" value="Unassembled WGS sequence"/>
</dbReference>
<feature type="compositionally biased region" description="Basic and acidic residues" evidence="1">
    <location>
        <begin position="63"/>
        <end position="90"/>
    </location>
</feature>
<proteinExistence type="predicted"/>
<name>A0A271J4P7_9BACT</name>
<evidence type="ECO:0000256" key="1">
    <source>
        <dbReference type="SAM" id="MobiDB-lite"/>
    </source>
</evidence>
<reference evidence="2 3" key="1">
    <citation type="submission" date="2016-11" db="EMBL/GenBank/DDBJ databases">
        <title>Study of marine rhodopsin-containing bacteria.</title>
        <authorList>
            <person name="Yoshizawa S."/>
            <person name="Kumagai Y."/>
            <person name="Kogure K."/>
        </authorList>
    </citation>
    <scope>NUCLEOTIDE SEQUENCE [LARGE SCALE GENOMIC DNA]</scope>
    <source>
        <strain evidence="2 3">SAORIC-28</strain>
    </source>
</reference>
<feature type="region of interest" description="Disordered" evidence="1">
    <location>
        <begin position="1"/>
        <end position="101"/>
    </location>
</feature>
<evidence type="ECO:0000313" key="3">
    <source>
        <dbReference type="Proteomes" id="UP000216339"/>
    </source>
</evidence>
<evidence type="ECO:0000313" key="2">
    <source>
        <dbReference type="EMBL" id="PAP77659.1"/>
    </source>
</evidence>
<gene>
    <name evidence="2" type="ORF">BSZ37_15030</name>
</gene>
<comment type="caution">
    <text evidence="2">The sequence shown here is derived from an EMBL/GenBank/DDBJ whole genome shotgun (WGS) entry which is preliminary data.</text>
</comment>
<organism evidence="2 3">
    <name type="scientific">Rubrivirga marina</name>
    <dbReference type="NCBI Taxonomy" id="1196024"/>
    <lineage>
        <taxon>Bacteria</taxon>
        <taxon>Pseudomonadati</taxon>
        <taxon>Rhodothermota</taxon>
        <taxon>Rhodothermia</taxon>
        <taxon>Rhodothermales</taxon>
        <taxon>Rubricoccaceae</taxon>
        <taxon>Rubrivirga</taxon>
    </lineage>
</organism>
<dbReference type="OrthoDB" id="9929309at2"/>
<dbReference type="AlphaFoldDB" id="A0A271J4P7"/>
<accession>A0A271J4P7</accession>